<dbReference type="Gene3D" id="2.60.40.10">
    <property type="entry name" value="Immunoglobulins"/>
    <property type="match status" value="5"/>
</dbReference>
<dbReference type="GO" id="GO:0004896">
    <property type="term" value="F:cytokine receptor activity"/>
    <property type="evidence" value="ECO:0007669"/>
    <property type="project" value="InterPro"/>
</dbReference>
<dbReference type="Pfam" id="PF00041">
    <property type="entry name" value="fn3"/>
    <property type="match status" value="1"/>
</dbReference>
<evidence type="ECO:0000256" key="5">
    <source>
        <dbReference type="ARBA" id="ARBA00022737"/>
    </source>
</evidence>
<dbReference type="InterPro" id="IPR036116">
    <property type="entry name" value="FN3_sf"/>
</dbReference>
<dbReference type="Proteomes" id="UP000192220">
    <property type="component" value="Unplaced"/>
</dbReference>
<feature type="signal peptide" evidence="12">
    <location>
        <begin position="1"/>
        <end position="21"/>
    </location>
</feature>
<dbReference type="CDD" id="cd00063">
    <property type="entry name" value="FN3"/>
    <property type="match status" value="2"/>
</dbReference>
<dbReference type="InParanoid" id="A0A2I4CU14"/>
<dbReference type="KEGG" id="alim:106532034"/>
<evidence type="ECO:0000256" key="9">
    <source>
        <dbReference type="ARBA" id="ARBA00023170"/>
    </source>
</evidence>
<evidence type="ECO:0000256" key="8">
    <source>
        <dbReference type="ARBA" id="ARBA00023157"/>
    </source>
</evidence>
<evidence type="ECO:0000256" key="1">
    <source>
        <dbReference type="ARBA" id="ARBA00004479"/>
    </source>
</evidence>
<keyword evidence="6 11" id="KW-1133">Transmembrane helix</keyword>
<evidence type="ECO:0000256" key="6">
    <source>
        <dbReference type="ARBA" id="ARBA00022989"/>
    </source>
</evidence>
<dbReference type="CTD" id="3595"/>
<evidence type="ECO:0000256" key="11">
    <source>
        <dbReference type="SAM" id="Phobius"/>
    </source>
</evidence>
<keyword evidence="10" id="KW-0325">Glycoprotein</keyword>
<name>A0A2I4CU14_AUSLI</name>
<evidence type="ECO:0000256" key="7">
    <source>
        <dbReference type="ARBA" id="ARBA00023136"/>
    </source>
</evidence>
<dbReference type="SMART" id="SM00060">
    <property type="entry name" value="FN3"/>
    <property type="match status" value="4"/>
</dbReference>
<sequence>MLLPWFIVLIFTLVDLQICVAENSCTFWSSAGSVVQHGSSFTVYCMFNCKCKGSMYSDGPDTPLSPKQLNSTTIYLNVEGITEKRTYGCRCNNHEPKPLCLSQDPCGLDISPGYPPDHPKNISCVYEISNNETGVVNCVWDRGRDTYLQDHFVMWMRAGNHTETHVLHESSKGTENLSANFTLSTSVQYILVWVRAQNVLGSVESSIVNYTVSDIVMPSTPVLAQPECSSRNCSIRLRQFDVTQTLQIQFRTEQQQQWTTHPDSVVSMNSSVNIWSLEPYRLYHFRARSKFSTGLWSPWSSKLSSWTQEEAPAHALDVWFAPGPAFESMKIYWKESELSISKGRNVEYKITVYSRNLSFSINVSADVKSWSVPFCANCEVTVQARNSKGLSPPAKITTHQRKAETLLDVRAKSINSTVAISWTKPETAATAYVVEWFPEGLMLEELRWVRLDQNHTRVVLTDLKPWECYEGAVNAFSNDSLISRSRFKQTATLESVPETGPSVEKQVKGDEVTVTWMELPRLQRRGCITRYTIYLENHENNPAHPKLFSVGASHRKHMIRGLSPALYSLWMSASTAEGEGPPGQKIKFYIEEDNQLYPLLMIVFAVSMISFVFCLWKSSFVKQRFRQFFSCLIPDVPDPANSKWAKQCTKDGGKMILQLQPGNSNLINEEDETILVNVEIFKQRCDTYTPTNISPCVPSPTNLSPETELTTLLYPALTTYIKSFSHDSDSSDHTQTSLDTNTTISYISFHGMGNLDSYDQEEEEEEPVHFFPSLNIFMEPLELGEKLTLDAVKIDCSDFFQNA</sequence>
<dbReference type="PROSITE" id="PS50853">
    <property type="entry name" value="FN3"/>
    <property type="match status" value="2"/>
</dbReference>
<feature type="transmembrane region" description="Helical" evidence="11">
    <location>
        <begin position="596"/>
        <end position="616"/>
    </location>
</feature>
<keyword evidence="8" id="KW-1015">Disulfide bond</keyword>
<dbReference type="PROSITE" id="PS01353">
    <property type="entry name" value="HEMATOPO_REC_L_F2"/>
    <property type="match status" value="1"/>
</dbReference>
<comment type="subcellular location">
    <subcellularLocation>
        <location evidence="1">Membrane</location>
        <topology evidence="1">Single-pass type I membrane protein</topology>
    </subcellularLocation>
</comment>
<gene>
    <name evidence="15" type="primary">il12rb2</name>
</gene>
<organism evidence="14 15">
    <name type="scientific">Austrofundulus limnaeus</name>
    <name type="common">Annual killifish</name>
    <dbReference type="NCBI Taxonomy" id="52670"/>
    <lineage>
        <taxon>Eukaryota</taxon>
        <taxon>Metazoa</taxon>
        <taxon>Chordata</taxon>
        <taxon>Craniata</taxon>
        <taxon>Vertebrata</taxon>
        <taxon>Euteleostomi</taxon>
        <taxon>Actinopterygii</taxon>
        <taxon>Neopterygii</taxon>
        <taxon>Teleostei</taxon>
        <taxon>Neoteleostei</taxon>
        <taxon>Acanthomorphata</taxon>
        <taxon>Ovalentaria</taxon>
        <taxon>Atherinomorphae</taxon>
        <taxon>Cyprinodontiformes</taxon>
        <taxon>Rivulidae</taxon>
        <taxon>Austrofundulus</taxon>
    </lineage>
</organism>
<reference evidence="15" key="1">
    <citation type="submission" date="2025-08" db="UniProtKB">
        <authorList>
            <consortium name="RefSeq"/>
        </authorList>
    </citation>
    <scope>IDENTIFICATION</scope>
</reference>
<keyword evidence="9 15" id="KW-0675">Receptor</keyword>
<protein>
    <submittedName>
        <fullName evidence="15">Interleukin-12 receptor subunit beta-2</fullName>
    </submittedName>
</protein>
<keyword evidence="5" id="KW-0677">Repeat</keyword>
<dbReference type="FunCoup" id="A0A2I4CU14">
    <property type="interactions" value="793"/>
</dbReference>
<evidence type="ECO:0000313" key="14">
    <source>
        <dbReference type="Proteomes" id="UP000192220"/>
    </source>
</evidence>
<dbReference type="STRING" id="52670.A0A2I4CU14"/>
<keyword evidence="14" id="KW-1185">Reference proteome</keyword>
<dbReference type="InterPro" id="IPR013783">
    <property type="entry name" value="Ig-like_fold"/>
</dbReference>
<dbReference type="OrthoDB" id="10005435at2759"/>
<evidence type="ECO:0000256" key="3">
    <source>
        <dbReference type="ARBA" id="ARBA00022692"/>
    </source>
</evidence>
<feature type="domain" description="Fibronectin type-III" evidence="13">
    <location>
        <begin position="217"/>
        <end position="310"/>
    </location>
</feature>
<evidence type="ECO:0000313" key="15">
    <source>
        <dbReference type="RefSeq" id="XP_013883474.1"/>
    </source>
</evidence>
<accession>A0A2I4CU14</accession>
<dbReference type="RefSeq" id="XP_013883474.1">
    <property type="nucleotide sequence ID" value="XM_014028020.1"/>
</dbReference>
<evidence type="ECO:0000259" key="13">
    <source>
        <dbReference type="PROSITE" id="PS50853"/>
    </source>
</evidence>
<keyword evidence="3 11" id="KW-0812">Transmembrane</keyword>
<evidence type="ECO:0000256" key="10">
    <source>
        <dbReference type="ARBA" id="ARBA00023180"/>
    </source>
</evidence>
<evidence type="ECO:0000256" key="2">
    <source>
        <dbReference type="ARBA" id="ARBA00008921"/>
    </source>
</evidence>
<evidence type="ECO:0000256" key="4">
    <source>
        <dbReference type="ARBA" id="ARBA00022729"/>
    </source>
</evidence>
<keyword evidence="7 11" id="KW-0472">Membrane</keyword>
<keyword evidence="4 12" id="KW-0732">Signal</keyword>
<dbReference type="PANTHER" id="PTHR48423:SF1">
    <property type="entry name" value="INTERLEUKIN-27 RECEPTOR SUBUNIT ALPHA"/>
    <property type="match status" value="1"/>
</dbReference>
<comment type="similarity">
    <text evidence="2">Belongs to the type I cytokine receptor family. Type 2 subfamily.</text>
</comment>
<dbReference type="PANTHER" id="PTHR48423">
    <property type="entry name" value="INTERLEUKIN-27 RECEPTOR SUBUNIT ALPHA"/>
    <property type="match status" value="1"/>
</dbReference>
<evidence type="ECO:0000256" key="12">
    <source>
        <dbReference type="SAM" id="SignalP"/>
    </source>
</evidence>
<dbReference type="GO" id="GO:0005886">
    <property type="term" value="C:plasma membrane"/>
    <property type="evidence" value="ECO:0007669"/>
    <property type="project" value="UniProtKB-ARBA"/>
</dbReference>
<dbReference type="SUPFAM" id="SSF49265">
    <property type="entry name" value="Fibronectin type III"/>
    <property type="match status" value="3"/>
</dbReference>
<proteinExistence type="inferred from homology"/>
<dbReference type="InterPro" id="IPR003529">
    <property type="entry name" value="Hematopoietin_rcpt_Gp130_CS"/>
</dbReference>
<dbReference type="InterPro" id="IPR052672">
    <property type="entry name" value="Type1_Cytokine_Rcpt_Type2"/>
</dbReference>
<dbReference type="InterPro" id="IPR003961">
    <property type="entry name" value="FN3_dom"/>
</dbReference>
<feature type="domain" description="Fibronectin type-III" evidence="13">
    <location>
        <begin position="403"/>
        <end position="499"/>
    </location>
</feature>
<dbReference type="AlphaFoldDB" id="A0A2I4CU14"/>
<feature type="chain" id="PRO_5014181225" evidence="12">
    <location>
        <begin position="22"/>
        <end position="803"/>
    </location>
</feature>